<dbReference type="InterPro" id="IPR050951">
    <property type="entry name" value="Retrovirus_Pol_polyprotein"/>
</dbReference>
<evidence type="ECO:0000256" key="6">
    <source>
        <dbReference type="ARBA" id="ARBA00022918"/>
    </source>
</evidence>
<dbReference type="PROSITE" id="PS50994">
    <property type="entry name" value="INTEGRASE"/>
    <property type="match status" value="1"/>
</dbReference>
<dbReference type="EMBL" id="BMAT01011705">
    <property type="protein sequence ID" value="GFR77615.1"/>
    <property type="molecule type" value="Genomic_DNA"/>
</dbReference>
<dbReference type="GO" id="GO:0003676">
    <property type="term" value="F:nucleic acid binding"/>
    <property type="evidence" value="ECO:0007669"/>
    <property type="project" value="InterPro"/>
</dbReference>
<dbReference type="InterPro" id="IPR012337">
    <property type="entry name" value="RNaseH-like_sf"/>
</dbReference>
<dbReference type="Proteomes" id="UP000762676">
    <property type="component" value="Unassembled WGS sequence"/>
</dbReference>
<evidence type="ECO:0000256" key="5">
    <source>
        <dbReference type="ARBA" id="ARBA00022801"/>
    </source>
</evidence>
<keyword evidence="2" id="KW-0548">Nucleotidyltransferase</keyword>
<evidence type="ECO:0000259" key="8">
    <source>
        <dbReference type="PROSITE" id="PS50994"/>
    </source>
</evidence>
<feature type="domain" description="Integrase catalytic" evidence="8">
    <location>
        <begin position="227"/>
        <end position="387"/>
    </location>
</feature>
<gene>
    <name evidence="9" type="ORF">ElyMa_005828800</name>
</gene>
<dbReference type="SUPFAM" id="SSF56672">
    <property type="entry name" value="DNA/RNA polymerases"/>
    <property type="match status" value="1"/>
</dbReference>
<keyword evidence="4" id="KW-0255">Endonuclease</keyword>
<dbReference type="PANTHER" id="PTHR37984">
    <property type="entry name" value="PROTEIN CBG26694"/>
    <property type="match status" value="1"/>
</dbReference>
<dbReference type="Pfam" id="PF00665">
    <property type="entry name" value="rve"/>
    <property type="match status" value="1"/>
</dbReference>
<evidence type="ECO:0000313" key="10">
    <source>
        <dbReference type="Proteomes" id="UP000762676"/>
    </source>
</evidence>
<dbReference type="Gene3D" id="3.30.420.10">
    <property type="entry name" value="Ribonuclease H-like superfamily/Ribonuclease H"/>
    <property type="match status" value="1"/>
</dbReference>
<evidence type="ECO:0000313" key="9">
    <source>
        <dbReference type="EMBL" id="GFR77615.1"/>
    </source>
</evidence>
<dbReference type="GO" id="GO:0003964">
    <property type="term" value="F:RNA-directed DNA polymerase activity"/>
    <property type="evidence" value="ECO:0007669"/>
    <property type="project" value="UniProtKB-KW"/>
</dbReference>
<protein>
    <submittedName>
        <fullName evidence="9">Retrovirus-related Pol polyprotein from transposon 17.6</fullName>
    </submittedName>
</protein>
<dbReference type="InterPro" id="IPR043502">
    <property type="entry name" value="DNA/RNA_pol_sf"/>
</dbReference>
<keyword evidence="1" id="KW-0808">Transferase</keyword>
<evidence type="ECO:0000256" key="2">
    <source>
        <dbReference type="ARBA" id="ARBA00022695"/>
    </source>
</evidence>
<keyword evidence="6" id="KW-0695">RNA-directed DNA polymerase</keyword>
<dbReference type="SUPFAM" id="SSF53098">
    <property type="entry name" value="Ribonuclease H-like"/>
    <property type="match status" value="1"/>
</dbReference>
<dbReference type="InterPro" id="IPR036397">
    <property type="entry name" value="RNaseH_sf"/>
</dbReference>
<comment type="caution">
    <text evidence="9">The sequence shown here is derived from an EMBL/GenBank/DDBJ whole genome shotgun (WGS) entry which is preliminary data.</text>
</comment>
<evidence type="ECO:0000256" key="4">
    <source>
        <dbReference type="ARBA" id="ARBA00022759"/>
    </source>
</evidence>
<dbReference type="CDD" id="cd09274">
    <property type="entry name" value="RNase_HI_RT_Ty3"/>
    <property type="match status" value="1"/>
</dbReference>
<keyword evidence="10" id="KW-1185">Reference proteome</keyword>
<keyword evidence="3" id="KW-0540">Nuclease</keyword>
<proteinExistence type="predicted"/>
<organism evidence="9 10">
    <name type="scientific">Elysia marginata</name>
    <dbReference type="NCBI Taxonomy" id="1093978"/>
    <lineage>
        <taxon>Eukaryota</taxon>
        <taxon>Metazoa</taxon>
        <taxon>Spiralia</taxon>
        <taxon>Lophotrochozoa</taxon>
        <taxon>Mollusca</taxon>
        <taxon>Gastropoda</taxon>
        <taxon>Heterobranchia</taxon>
        <taxon>Euthyneura</taxon>
        <taxon>Panpulmonata</taxon>
        <taxon>Sacoglossa</taxon>
        <taxon>Placobranchoidea</taxon>
        <taxon>Plakobranchidae</taxon>
        <taxon>Elysia</taxon>
    </lineage>
</organism>
<evidence type="ECO:0000256" key="7">
    <source>
        <dbReference type="SAM" id="MobiDB-lite"/>
    </source>
</evidence>
<feature type="region of interest" description="Disordered" evidence="7">
    <location>
        <begin position="457"/>
        <end position="545"/>
    </location>
</feature>
<dbReference type="PANTHER" id="PTHR37984:SF15">
    <property type="entry name" value="INTEGRASE CATALYTIC DOMAIN-CONTAINING PROTEIN"/>
    <property type="match status" value="1"/>
</dbReference>
<name>A0AAV4FZ83_9GAST</name>
<accession>A0AAV4FZ83</accession>
<evidence type="ECO:0000256" key="1">
    <source>
        <dbReference type="ARBA" id="ARBA00022679"/>
    </source>
</evidence>
<dbReference type="AlphaFoldDB" id="A0AAV4FZ83"/>
<reference evidence="9 10" key="1">
    <citation type="journal article" date="2021" name="Elife">
        <title>Chloroplast acquisition without the gene transfer in kleptoplastic sea slugs, Plakobranchus ocellatus.</title>
        <authorList>
            <person name="Maeda T."/>
            <person name="Takahashi S."/>
            <person name="Yoshida T."/>
            <person name="Shimamura S."/>
            <person name="Takaki Y."/>
            <person name="Nagai Y."/>
            <person name="Toyoda A."/>
            <person name="Suzuki Y."/>
            <person name="Arimoto A."/>
            <person name="Ishii H."/>
            <person name="Satoh N."/>
            <person name="Nishiyama T."/>
            <person name="Hasebe M."/>
            <person name="Maruyama T."/>
            <person name="Minagawa J."/>
            <person name="Obokata J."/>
            <person name="Shigenobu S."/>
        </authorList>
    </citation>
    <scope>NUCLEOTIDE SEQUENCE [LARGE SCALE GENOMIC DNA]</scope>
</reference>
<dbReference type="GO" id="GO:0016787">
    <property type="term" value="F:hydrolase activity"/>
    <property type="evidence" value="ECO:0007669"/>
    <property type="project" value="UniProtKB-KW"/>
</dbReference>
<dbReference type="InterPro" id="IPR041373">
    <property type="entry name" value="RT_RNaseH"/>
</dbReference>
<keyword evidence="5" id="KW-0378">Hydrolase</keyword>
<dbReference type="GO" id="GO:0015074">
    <property type="term" value="P:DNA integration"/>
    <property type="evidence" value="ECO:0007669"/>
    <property type="project" value="InterPro"/>
</dbReference>
<dbReference type="Pfam" id="PF17917">
    <property type="entry name" value="RT_RNaseH"/>
    <property type="match status" value="1"/>
</dbReference>
<sequence>MLSGNTTFPLPPEVLQTFNNLKDELETAVLVTVDPKLPLTVETDASDVAISATLNQEGRPVAFFSRSLTSIEKHHSSVEKEAYAIVEAIRKWRHFLINTHFQLVTDQKSVAFIYDLKQKGKVKNDKIQRWKIQLPCYSYDVIYRPGPENHAADALARATCGAASCDNLRHLYEALSHPGVTRTIHFVRAKNLPYSVEEVKKMTSGCPVCSEIKPRFYRSKQTPNLIKSTQPMERLSMDFKGPLPTCTKNRYLLTLIDEYLRLPFAFPCAEMTAATVINCLNQLFSIFGMPHYVHSDRGSQFMSEELKSFLHEKGIATSRSTPYNPRGNGQVERLNNTIGNAITLSLKSKGLSIDQWELVLQDSLHSVRSLLCTETNATPHERMFLYSCRSTNGNSLPSWLLSPGPVYLKRHLRASKYDPIVDEVELLEAYSQYAHVRLPDRRESTVSLRLLAPVGNQRQIEPAPGGTLDNAQVPDLPPDSEAKSTPEPDVVTLPDQTTEATNLEADDSPGPLSFPETLLPPEPTANPVKTPFVRTSSYNLRSGPK</sequence>
<evidence type="ECO:0000256" key="3">
    <source>
        <dbReference type="ARBA" id="ARBA00022722"/>
    </source>
</evidence>
<dbReference type="InterPro" id="IPR001584">
    <property type="entry name" value="Integrase_cat-core"/>
</dbReference>
<dbReference type="GO" id="GO:0004519">
    <property type="term" value="F:endonuclease activity"/>
    <property type="evidence" value="ECO:0007669"/>
    <property type="project" value="UniProtKB-KW"/>
</dbReference>
<feature type="compositionally biased region" description="Polar residues" evidence="7">
    <location>
        <begin position="533"/>
        <end position="545"/>
    </location>
</feature>